<feature type="transmembrane region" description="Helical" evidence="2">
    <location>
        <begin position="147"/>
        <end position="166"/>
    </location>
</feature>
<organism evidence="3 4">
    <name type="scientific">Eumeta variegata</name>
    <name type="common">Bagworm moth</name>
    <name type="synonym">Eumeta japonica</name>
    <dbReference type="NCBI Taxonomy" id="151549"/>
    <lineage>
        <taxon>Eukaryota</taxon>
        <taxon>Metazoa</taxon>
        <taxon>Ecdysozoa</taxon>
        <taxon>Arthropoda</taxon>
        <taxon>Hexapoda</taxon>
        <taxon>Insecta</taxon>
        <taxon>Pterygota</taxon>
        <taxon>Neoptera</taxon>
        <taxon>Endopterygota</taxon>
        <taxon>Lepidoptera</taxon>
        <taxon>Glossata</taxon>
        <taxon>Ditrysia</taxon>
        <taxon>Tineoidea</taxon>
        <taxon>Psychidae</taxon>
        <taxon>Oiketicinae</taxon>
        <taxon>Eumeta</taxon>
    </lineage>
</organism>
<evidence type="ECO:0000313" key="4">
    <source>
        <dbReference type="Proteomes" id="UP000299102"/>
    </source>
</evidence>
<sequence>MNSASLDKAVSRISTGDIISRGIKNAPSTISIGNEEYFHRHKRHHLKNTKKPESAAPSSINRPRLYQVARPMSAIAPSSVTSNGARRRRRTPHLHSECGPLAPKLLRSRTVLVKDIDAESQNSRKPVGNDDFDVKLNHSEFIIHLRFVVDVIIILAVCLYEAGVMLKELTRVANRFEALALCLVDDSVLSDTLASATELGSNPRPA</sequence>
<keyword evidence="2" id="KW-0472">Membrane</keyword>
<reference evidence="3 4" key="1">
    <citation type="journal article" date="2019" name="Commun. Biol.">
        <title>The bagworm genome reveals a unique fibroin gene that provides high tensile strength.</title>
        <authorList>
            <person name="Kono N."/>
            <person name="Nakamura H."/>
            <person name="Ohtoshi R."/>
            <person name="Tomita M."/>
            <person name="Numata K."/>
            <person name="Arakawa K."/>
        </authorList>
    </citation>
    <scope>NUCLEOTIDE SEQUENCE [LARGE SCALE GENOMIC DNA]</scope>
</reference>
<name>A0A4C1SPT6_EUMVA</name>
<keyword evidence="2" id="KW-0812">Transmembrane</keyword>
<keyword evidence="4" id="KW-1185">Reference proteome</keyword>
<evidence type="ECO:0000256" key="2">
    <source>
        <dbReference type="SAM" id="Phobius"/>
    </source>
</evidence>
<evidence type="ECO:0000313" key="3">
    <source>
        <dbReference type="EMBL" id="GBP03200.1"/>
    </source>
</evidence>
<dbReference type="AlphaFoldDB" id="A0A4C1SPT6"/>
<keyword evidence="2" id="KW-1133">Transmembrane helix</keyword>
<proteinExistence type="predicted"/>
<feature type="region of interest" description="Disordered" evidence="1">
    <location>
        <begin position="77"/>
        <end position="100"/>
    </location>
</feature>
<gene>
    <name evidence="3" type="ORF">EVAR_2639_1</name>
</gene>
<accession>A0A4C1SPT6</accession>
<dbReference type="EMBL" id="BGZK01000009">
    <property type="protein sequence ID" value="GBP03200.1"/>
    <property type="molecule type" value="Genomic_DNA"/>
</dbReference>
<comment type="caution">
    <text evidence="3">The sequence shown here is derived from an EMBL/GenBank/DDBJ whole genome shotgun (WGS) entry which is preliminary data.</text>
</comment>
<evidence type="ECO:0000256" key="1">
    <source>
        <dbReference type="SAM" id="MobiDB-lite"/>
    </source>
</evidence>
<protein>
    <submittedName>
        <fullName evidence="3">Uncharacterized protein</fullName>
    </submittedName>
</protein>
<dbReference type="Proteomes" id="UP000299102">
    <property type="component" value="Unassembled WGS sequence"/>
</dbReference>